<dbReference type="AlphaFoldDB" id="A0A9W9WQD3"/>
<gene>
    <name evidence="7" type="ORF">N7530_009060</name>
</gene>
<reference evidence="7" key="2">
    <citation type="journal article" date="2023" name="IMA Fungus">
        <title>Comparative genomic study of the Penicillium genus elucidates a diverse pangenome and 15 lateral gene transfer events.</title>
        <authorList>
            <person name="Petersen C."/>
            <person name="Sorensen T."/>
            <person name="Nielsen M.R."/>
            <person name="Sondergaard T.E."/>
            <person name="Sorensen J.L."/>
            <person name="Fitzpatrick D.A."/>
            <person name="Frisvad J.C."/>
            <person name="Nielsen K.L."/>
        </authorList>
    </citation>
    <scope>NUCLEOTIDE SEQUENCE</scope>
    <source>
        <strain evidence="7">IBT 17660</strain>
    </source>
</reference>
<reference evidence="7" key="1">
    <citation type="submission" date="2022-12" db="EMBL/GenBank/DDBJ databases">
        <authorList>
            <person name="Petersen C."/>
        </authorList>
    </citation>
    <scope>NUCLEOTIDE SEQUENCE</scope>
    <source>
        <strain evidence="7">IBT 17660</strain>
    </source>
</reference>
<feature type="region of interest" description="Disordered" evidence="5">
    <location>
        <begin position="307"/>
        <end position="343"/>
    </location>
</feature>
<comment type="caution">
    <text evidence="7">The sequence shown here is derived from an EMBL/GenBank/DDBJ whole genome shotgun (WGS) entry which is preliminary data.</text>
</comment>
<dbReference type="CDD" id="cd18808">
    <property type="entry name" value="SF1_C_Upf1"/>
    <property type="match status" value="1"/>
</dbReference>
<keyword evidence="2" id="KW-0378">Hydrolase</keyword>
<dbReference type="PANTHER" id="PTHR43788">
    <property type="entry name" value="DNA2/NAM7 HELICASE FAMILY MEMBER"/>
    <property type="match status" value="1"/>
</dbReference>
<proteinExistence type="predicted"/>
<evidence type="ECO:0000256" key="2">
    <source>
        <dbReference type="ARBA" id="ARBA00022801"/>
    </source>
</evidence>
<dbReference type="GO" id="GO:0016787">
    <property type="term" value="F:hydrolase activity"/>
    <property type="evidence" value="ECO:0007669"/>
    <property type="project" value="UniProtKB-KW"/>
</dbReference>
<name>A0A9W9WQD3_9EURO</name>
<feature type="compositionally biased region" description="Low complexity" evidence="5">
    <location>
        <begin position="324"/>
        <end position="340"/>
    </location>
</feature>
<dbReference type="OrthoDB" id="4526781at2759"/>
<protein>
    <recommendedName>
        <fullName evidence="6">DNA2/NAM7 helicase-like C-terminal domain-containing protein</fullName>
    </recommendedName>
</protein>
<dbReference type="Gene3D" id="3.40.50.300">
    <property type="entry name" value="P-loop containing nucleotide triphosphate hydrolases"/>
    <property type="match status" value="2"/>
</dbReference>
<evidence type="ECO:0000256" key="3">
    <source>
        <dbReference type="ARBA" id="ARBA00022806"/>
    </source>
</evidence>
<evidence type="ECO:0000313" key="7">
    <source>
        <dbReference type="EMBL" id="KAJ5471703.1"/>
    </source>
</evidence>
<evidence type="ECO:0000256" key="4">
    <source>
        <dbReference type="ARBA" id="ARBA00022840"/>
    </source>
</evidence>
<dbReference type="Pfam" id="PF13087">
    <property type="entry name" value="AAA_12"/>
    <property type="match status" value="1"/>
</dbReference>
<dbReference type="EMBL" id="JAPWDO010000005">
    <property type="protein sequence ID" value="KAJ5471703.1"/>
    <property type="molecule type" value="Genomic_DNA"/>
</dbReference>
<dbReference type="SUPFAM" id="SSF52540">
    <property type="entry name" value="P-loop containing nucleoside triphosphate hydrolases"/>
    <property type="match status" value="1"/>
</dbReference>
<evidence type="ECO:0000256" key="5">
    <source>
        <dbReference type="SAM" id="MobiDB-lite"/>
    </source>
</evidence>
<dbReference type="InterPro" id="IPR041679">
    <property type="entry name" value="DNA2/NAM7-like_C"/>
</dbReference>
<dbReference type="InterPro" id="IPR050534">
    <property type="entry name" value="Coronavir_polyprotein_1ab"/>
</dbReference>
<sequence length="365" mass="40413">MKGLFGDPRQLPPTVMLDGVNEGAEFLKRSLLSRLMETDYPQVSLNINYRNHPQILRLLNKAIYGGKLIPGRSTNQLERVGRTWNAWTRRTMPEIDLGSRRLFLSVDTVSSRQENEASWSNLGQIQAVQGLLQDMYDSRTPQGEQIRPSDVMIISPYKAQRSLVAATLAETEHGCLYRDNLTVDAAQGQEAPIVVVLLTKLSEVAEEASFVANKERLNVALSRAQKAIIIVGNARLWPEPVIKNIERRSSHKFFTGVLRLITAKSNRQVQYSQLLAAPVTSVNAIPIADPMDVDNTSKSVARDPATGTFAQSMAPTPMDPLQGSRVRLPPSISRSRSGSPLTRESEFVLGLLLGRSTREFASRPG</sequence>
<keyword evidence="1" id="KW-0547">Nucleotide-binding</keyword>
<evidence type="ECO:0000313" key="8">
    <source>
        <dbReference type="Proteomes" id="UP001147760"/>
    </source>
</evidence>
<accession>A0A9W9WQD3</accession>
<feature type="domain" description="DNA2/NAM7 helicase-like C-terminal" evidence="6">
    <location>
        <begin position="27"/>
        <end position="234"/>
    </location>
</feature>
<evidence type="ECO:0000256" key="1">
    <source>
        <dbReference type="ARBA" id="ARBA00022741"/>
    </source>
</evidence>
<dbReference type="GO" id="GO:0005524">
    <property type="term" value="F:ATP binding"/>
    <property type="evidence" value="ECO:0007669"/>
    <property type="project" value="UniProtKB-KW"/>
</dbReference>
<organism evidence="7 8">
    <name type="scientific">Penicillium desertorum</name>
    <dbReference type="NCBI Taxonomy" id="1303715"/>
    <lineage>
        <taxon>Eukaryota</taxon>
        <taxon>Fungi</taxon>
        <taxon>Dikarya</taxon>
        <taxon>Ascomycota</taxon>
        <taxon>Pezizomycotina</taxon>
        <taxon>Eurotiomycetes</taxon>
        <taxon>Eurotiomycetidae</taxon>
        <taxon>Eurotiales</taxon>
        <taxon>Aspergillaceae</taxon>
        <taxon>Penicillium</taxon>
    </lineage>
</organism>
<keyword evidence="8" id="KW-1185">Reference proteome</keyword>
<evidence type="ECO:0000259" key="6">
    <source>
        <dbReference type="Pfam" id="PF13087"/>
    </source>
</evidence>
<dbReference type="InterPro" id="IPR027417">
    <property type="entry name" value="P-loop_NTPase"/>
</dbReference>
<dbReference type="Proteomes" id="UP001147760">
    <property type="component" value="Unassembled WGS sequence"/>
</dbReference>
<keyword evidence="3" id="KW-0347">Helicase</keyword>
<keyword evidence="4" id="KW-0067">ATP-binding</keyword>
<dbReference type="InterPro" id="IPR047187">
    <property type="entry name" value="SF1_C_Upf1"/>
</dbReference>
<dbReference type="PANTHER" id="PTHR43788:SF16">
    <property type="entry name" value="HELICASE WITH ZINC FINGER 2"/>
    <property type="match status" value="1"/>
</dbReference>
<dbReference type="GO" id="GO:0043139">
    <property type="term" value="F:5'-3' DNA helicase activity"/>
    <property type="evidence" value="ECO:0007669"/>
    <property type="project" value="TreeGrafter"/>
</dbReference>